<protein>
    <recommendedName>
        <fullName evidence="3">Vitamin K epoxide reductase domain-containing protein</fullName>
    </recommendedName>
</protein>
<proteinExistence type="predicted"/>
<name>A0A7C0Y531_DESA2</name>
<evidence type="ECO:0000256" key="1">
    <source>
        <dbReference type="SAM" id="Phobius"/>
    </source>
</evidence>
<keyword evidence="1" id="KW-0812">Transmembrane</keyword>
<keyword evidence="1" id="KW-0472">Membrane</keyword>
<feature type="transmembrane region" description="Helical" evidence="1">
    <location>
        <begin position="6"/>
        <end position="22"/>
    </location>
</feature>
<feature type="transmembrane region" description="Helical" evidence="1">
    <location>
        <begin position="96"/>
        <end position="119"/>
    </location>
</feature>
<evidence type="ECO:0008006" key="3">
    <source>
        <dbReference type="Google" id="ProtNLM"/>
    </source>
</evidence>
<feature type="transmembrane region" description="Helical" evidence="1">
    <location>
        <begin position="47"/>
        <end position="65"/>
    </location>
</feature>
<dbReference type="EMBL" id="DRBS01000162">
    <property type="protein sequence ID" value="HDD44048.1"/>
    <property type="molecule type" value="Genomic_DNA"/>
</dbReference>
<dbReference type="InterPro" id="IPR036249">
    <property type="entry name" value="Thioredoxin-like_sf"/>
</dbReference>
<dbReference type="AlphaFoldDB" id="A0A7C0Y531"/>
<dbReference type="Proteomes" id="UP000886289">
    <property type="component" value="Unassembled WGS sequence"/>
</dbReference>
<keyword evidence="1" id="KW-1133">Transmembrane helix</keyword>
<feature type="transmembrane region" description="Helical" evidence="1">
    <location>
        <begin position="125"/>
        <end position="145"/>
    </location>
</feature>
<feature type="transmembrane region" description="Helical" evidence="1">
    <location>
        <begin position="71"/>
        <end position="89"/>
    </location>
</feature>
<evidence type="ECO:0000313" key="2">
    <source>
        <dbReference type="EMBL" id="HDD44048.1"/>
    </source>
</evidence>
<accession>A0A7C0Y531</accession>
<sequence length="264" mass="30285">MRRILIGLNLFGAFFIILELFLKQQGKSICQTEGCQLAMGLARNENFILIIGTTIFLVLSLLFFLSKKRNLFPIIDVILIGVLSVEGYLIGIQFFFLSHLCSFCLIVGILFLIITLIYLFTYHRLTALAGIVSFIMVIFATYLILPMTGTLEEMAKICYIKGNPKDKWYLFVKENCPHCKKLLNYFLNYYKGDLKLYVCEAERCSLLLKKLGIKEVPVLLIEEKGKKEIFVGEQCILQGIEKKQLFPEMFFYQPQGTCGLNTCQ</sequence>
<comment type="caution">
    <text evidence="2">The sequence shown here is derived from an EMBL/GenBank/DDBJ whole genome shotgun (WGS) entry which is preliminary data.</text>
</comment>
<reference evidence="2" key="1">
    <citation type="journal article" date="2020" name="mSystems">
        <title>Genome- and Community-Level Interaction Insights into Carbon Utilization and Element Cycling Functions of Hydrothermarchaeota in Hydrothermal Sediment.</title>
        <authorList>
            <person name="Zhou Z."/>
            <person name="Liu Y."/>
            <person name="Xu W."/>
            <person name="Pan J."/>
            <person name="Luo Z.H."/>
            <person name="Li M."/>
        </authorList>
    </citation>
    <scope>NUCLEOTIDE SEQUENCE [LARGE SCALE GENOMIC DNA]</scope>
    <source>
        <strain evidence="2">HyVt-233</strain>
    </source>
</reference>
<gene>
    <name evidence="2" type="ORF">ENG63_04205</name>
</gene>
<dbReference type="Gene3D" id="3.40.30.10">
    <property type="entry name" value="Glutaredoxin"/>
    <property type="match status" value="1"/>
</dbReference>
<organism evidence="2">
    <name type="scientific">Desulfofervidus auxilii</name>
    <dbReference type="NCBI Taxonomy" id="1621989"/>
    <lineage>
        <taxon>Bacteria</taxon>
        <taxon>Pseudomonadati</taxon>
        <taxon>Thermodesulfobacteriota</taxon>
        <taxon>Candidatus Desulfofervidia</taxon>
        <taxon>Candidatus Desulfofervidales</taxon>
        <taxon>Candidatus Desulfofervidaceae</taxon>
        <taxon>Candidatus Desulfofervidus</taxon>
    </lineage>
</organism>
<dbReference type="SUPFAM" id="SSF52833">
    <property type="entry name" value="Thioredoxin-like"/>
    <property type="match status" value="1"/>
</dbReference>